<dbReference type="Proteomes" id="UP001595962">
    <property type="component" value="Unassembled WGS sequence"/>
</dbReference>
<protein>
    <submittedName>
        <fullName evidence="3">Tyrosine-type recombinase/integrase</fullName>
    </submittedName>
</protein>
<dbReference type="EMBL" id="JBHSGB010000012">
    <property type="protein sequence ID" value="MFC4656051.1"/>
    <property type="molecule type" value="Genomic_DNA"/>
</dbReference>
<dbReference type="InterPro" id="IPR013762">
    <property type="entry name" value="Integrase-like_cat_sf"/>
</dbReference>
<evidence type="ECO:0000256" key="1">
    <source>
        <dbReference type="ARBA" id="ARBA00023172"/>
    </source>
</evidence>
<sequence length="618" mass="70584">MNMNVSAEAIFSDKIRLLDTIHYEDNPKGIITAVKLSDGQYHVLSRYEDSVWQLPHHWFPHGVQNGQKKLNFERIGTQKLRVAAKLIMARQLWGSETFSNRKAGKSYINLFDSIVLHLHWLKTRDVSSLADITPMLAQQYVQHVKSLIHDKGKRKGTPITANVQTSRFMAVETCWRSTLGTVHSFEHPWPESSASVLSGLKYNLSPKTSIIPDVILAPLAQWAEKQLSRANELIAHRDSIAEMTLKSKHLVSQNDEKNQLLKQRGWPAGLRQLKNALFELRDSAFLLILLTTGMRIHELLNIKQDCWYSQVKDGERFYFIGSRSDKTNEGHTHWLCPKIAIDAVNILERLSSPLNALLKTRLRDAQDAHQYSEVKRLEALSGCIALSVATKNKQINVLSGHSLTSTLQIRIKMLGLDWHLTPHQFRRTFANYVVHHKLGDLRYLRDHFKHWSLDMAALYAMNEVQDLELYDEIYSAFDTVRQGIIGHWLEPDTPLSGGLAPYIRNLREKGEHVRTYASRKEMIKAISNQIFLRSTSIAWCTNDDGGCGGGQCESCEHGVIDDKKQKWWEAVYVQQIELRQLSGMGEAENLTIERAITRCEKVLAELGADIRTIKERVT</sequence>
<evidence type="ECO:0000313" key="4">
    <source>
        <dbReference type="Proteomes" id="UP001595962"/>
    </source>
</evidence>
<evidence type="ECO:0000259" key="2">
    <source>
        <dbReference type="PROSITE" id="PS51898"/>
    </source>
</evidence>
<comment type="caution">
    <text evidence="3">The sequence shown here is derived from an EMBL/GenBank/DDBJ whole genome shotgun (WGS) entry which is preliminary data.</text>
</comment>
<dbReference type="SUPFAM" id="SSF56349">
    <property type="entry name" value="DNA breaking-rejoining enzymes"/>
    <property type="match status" value="1"/>
</dbReference>
<dbReference type="Gene3D" id="1.10.443.10">
    <property type="entry name" value="Intergrase catalytic core"/>
    <property type="match status" value="1"/>
</dbReference>
<gene>
    <name evidence="3" type="ORF">ACFO3I_13635</name>
</gene>
<keyword evidence="4" id="KW-1185">Reference proteome</keyword>
<keyword evidence="1" id="KW-0233">DNA recombination</keyword>
<reference evidence="4" key="1">
    <citation type="journal article" date="2019" name="Int. J. Syst. Evol. Microbiol.">
        <title>The Global Catalogue of Microorganisms (GCM) 10K type strain sequencing project: providing services to taxonomists for standard genome sequencing and annotation.</title>
        <authorList>
            <consortium name="The Broad Institute Genomics Platform"/>
            <consortium name="The Broad Institute Genome Sequencing Center for Infectious Disease"/>
            <person name="Wu L."/>
            <person name="Ma J."/>
        </authorList>
    </citation>
    <scope>NUCLEOTIDE SEQUENCE [LARGE SCALE GENOMIC DNA]</scope>
    <source>
        <strain evidence="4">DT28</strain>
    </source>
</reference>
<dbReference type="InterPro" id="IPR011010">
    <property type="entry name" value="DNA_brk_join_enz"/>
</dbReference>
<dbReference type="InterPro" id="IPR002104">
    <property type="entry name" value="Integrase_catalytic"/>
</dbReference>
<evidence type="ECO:0000313" key="3">
    <source>
        <dbReference type="EMBL" id="MFC4656051.1"/>
    </source>
</evidence>
<dbReference type="PROSITE" id="PS51898">
    <property type="entry name" value="TYR_RECOMBINASE"/>
    <property type="match status" value="1"/>
</dbReference>
<dbReference type="Pfam" id="PF00589">
    <property type="entry name" value="Phage_integrase"/>
    <property type="match status" value="1"/>
</dbReference>
<accession>A0ABV9JP74</accession>
<dbReference type="RefSeq" id="WP_377334765.1">
    <property type="nucleotide sequence ID" value="NZ_JBHSGB010000012.1"/>
</dbReference>
<name>A0ABV9JP74_9GAMM</name>
<proteinExistence type="predicted"/>
<feature type="domain" description="Tyr recombinase" evidence="2">
    <location>
        <begin position="246"/>
        <end position="475"/>
    </location>
</feature>
<organism evidence="3 4">
    <name type="scientific">Rheinheimera marina</name>
    <dbReference type="NCBI Taxonomy" id="1774958"/>
    <lineage>
        <taxon>Bacteria</taxon>
        <taxon>Pseudomonadati</taxon>
        <taxon>Pseudomonadota</taxon>
        <taxon>Gammaproteobacteria</taxon>
        <taxon>Chromatiales</taxon>
        <taxon>Chromatiaceae</taxon>
        <taxon>Rheinheimera</taxon>
    </lineage>
</organism>